<feature type="region of interest" description="Disordered" evidence="11">
    <location>
        <begin position="263"/>
        <end position="342"/>
    </location>
</feature>
<keyword evidence="3" id="KW-1003">Cell membrane</keyword>
<evidence type="ECO:0000256" key="7">
    <source>
        <dbReference type="ARBA" id="ARBA00023054"/>
    </source>
</evidence>
<evidence type="ECO:0000256" key="6">
    <source>
        <dbReference type="ARBA" id="ARBA00022989"/>
    </source>
</evidence>
<dbReference type="OrthoDB" id="1703439at2759"/>
<feature type="compositionally biased region" description="Basic and acidic residues" evidence="11">
    <location>
        <begin position="1012"/>
        <end position="1047"/>
    </location>
</feature>
<feature type="compositionally biased region" description="Polar residues" evidence="11">
    <location>
        <begin position="1100"/>
        <end position="1111"/>
    </location>
</feature>
<dbReference type="GO" id="GO:0005789">
    <property type="term" value="C:endoplasmic reticulum membrane"/>
    <property type="evidence" value="ECO:0007669"/>
    <property type="project" value="UniProtKB-SubCell"/>
</dbReference>
<feature type="compositionally biased region" description="Basic and acidic residues" evidence="11">
    <location>
        <begin position="387"/>
        <end position="408"/>
    </location>
</feature>
<sequence>MTAEAEVCNGAVPEVAGVEEKPEFKDRSFQDLTKPELDTVGSHDQADDPEDSYVLVNDVGDSSAEGEDMDVVDGSPRHETGELLGTEVDDRDGNSEGANVGKNANVETEDAAMYSSTRHESSVPGELLGVELDAPNGNPGGANVGTDALVSGSADVQVTSTVDGGGNQDNTVEEENESSDNLNDQNAKIDALVGGGRDQGNAVEEYKCSEELNDQDEKIAAVNGEFDPTWSEGEIGNTGINDENLLVGDGVLVGVEGYVQDSNGKIERSEESEGLNKLVASEPECETESAIKNAEYSNGKIDRSEKTEGVNKLAVSEPEFEAESETKKANDSNGNIERSEESEFVNKLIVTEAYEAESDIKKAGDSNVKIEISEETETANKLAVGETVRELESENKKAEDSQGKTEISEEAEFAKLEDQNGKFGAVAVAELDTVIPVLGLAADSEEEDEPKKLLSPSDEPETVEYEADLENDIQYGLDKDKVVETAVDCNVGSEVLEGNEGAISVSHVQGRIIYSDSAVTCRDNNGAAVKAVVGGGDTRSDDDTFSLPKNRDTGNSCNLDISKGSAESSHDAVIKEDASSVVVTKPFNYFVRLPRYSDEKLQEQIKIAEQEVNDKTKLRDSIQAQIQELRAKNQDTGIDYEYARVEDRSLKKLLKEKRMEIDTLQSVINKAKNATSIEDLKSRIKAIEHMIQHETLPLKEEKQLINEIKQLKHLREQLSSSNCSQNEIEQALEQREQAEERLKILRKELGNLKGTASKVQTACYEAESKFSDEYKKVKELQAQFRAADAVRQEAYAKFLSLSKELSQKRKNFFKFKNDSAAATYYAFTDDRKTLYRHCVNEVENFMELWNGNEEFRSEYVRLNTRSTVRRFGTLDGRSLGPDEKAIMIPSYVSERNDKVVSVPAYADSISKTPTMELKQETKIENVSSEILSSTEETESKVKAVNTGGPAKSERVNSLVTVPGMDDGKVEVEEEPVKTKEELELIRKAEEIRKEEAEVKLKEQRRLEEMVKAKEARERKQRCEEKAQKREELKARKEAEQKEKEREKKSRKKERRMAASTSATIPMDIQDDASSITCVEITKEEAYPQVNDISSKKTKTSRVMVSKQSKTRNAPPPSLRNRNRRKWQQWMWVILISLAVLVLFWLGNLGVFSNVHSKLQGTGY</sequence>
<keyword evidence="6 12" id="KW-1133">Transmembrane helix</keyword>
<protein>
    <submittedName>
        <fullName evidence="13">Uncharacterized protein</fullName>
    </submittedName>
</protein>
<gene>
    <name evidence="13" type="ORF">F511_11992</name>
</gene>
<dbReference type="PANTHER" id="PTHR32219">
    <property type="entry name" value="RNA-BINDING PROTEIN YLMH-RELATED"/>
    <property type="match status" value="1"/>
</dbReference>
<evidence type="ECO:0000256" key="3">
    <source>
        <dbReference type="ARBA" id="ARBA00022475"/>
    </source>
</evidence>
<dbReference type="AlphaFoldDB" id="A0A2Z7BRZ5"/>
<evidence type="ECO:0000256" key="10">
    <source>
        <dbReference type="SAM" id="Coils"/>
    </source>
</evidence>
<evidence type="ECO:0000313" key="14">
    <source>
        <dbReference type="Proteomes" id="UP000250235"/>
    </source>
</evidence>
<evidence type="ECO:0000256" key="1">
    <source>
        <dbReference type="ARBA" id="ARBA00004162"/>
    </source>
</evidence>
<dbReference type="PANTHER" id="PTHR32219:SF3">
    <property type="entry name" value="CALPONIN-LIKE DOMAIN PROTEIN"/>
    <property type="match status" value="1"/>
</dbReference>
<feature type="coiled-coil region" evidence="10">
    <location>
        <begin position="598"/>
        <end position="674"/>
    </location>
</feature>
<comment type="subcellular location">
    <subcellularLocation>
        <location evidence="1">Cell membrane</location>
        <topology evidence="1">Single-pass membrane protein</topology>
    </subcellularLocation>
    <subcellularLocation>
        <location evidence="2">Endoplasmic reticulum membrane</location>
        <topology evidence="2">Single-pass membrane protein</topology>
    </subcellularLocation>
</comment>
<dbReference type="InterPro" id="IPR055282">
    <property type="entry name" value="PPI1-4"/>
</dbReference>
<feature type="region of interest" description="Disordered" evidence="11">
    <location>
        <begin position="383"/>
        <end position="408"/>
    </location>
</feature>
<dbReference type="Proteomes" id="UP000250235">
    <property type="component" value="Unassembled WGS sequence"/>
</dbReference>
<dbReference type="GO" id="GO:0005886">
    <property type="term" value="C:plasma membrane"/>
    <property type="evidence" value="ECO:0007669"/>
    <property type="project" value="UniProtKB-SubCell"/>
</dbReference>
<feature type="region of interest" description="Disordered" evidence="11">
    <location>
        <begin position="441"/>
        <end position="461"/>
    </location>
</feature>
<feature type="coiled-coil region" evidence="10">
    <location>
        <begin position="701"/>
        <end position="755"/>
    </location>
</feature>
<dbReference type="EMBL" id="KV003165">
    <property type="protein sequence ID" value="KZV37046.1"/>
    <property type="molecule type" value="Genomic_DNA"/>
</dbReference>
<keyword evidence="4 12" id="KW-0812">Transmembrane</keyword>
<keyword evidence="7 10" id="KW-0175">Coiled coil</keyword>
<feature type="region of interest" description="Disordered" evidence="11">
    <location>
        <begin position="156"/>
        <end position="199"/>
    </location>
</feature>
<evidence type="ECO:0000256" key="8">
    <source>
        <dbReference type="ARBA" id="ARBA00023136"/>
    </source>
</evidence>
<feature type="region of interest" description="Disordered" evidence="11">
    <location>
        <begin position="129"/>
        <end position="148"/>
    </location>
</feature>
<name>A0A2Z7BRZ5_9LAMI</name>
<feature type="compositionally biased region" description="Basic and acidic residues" evidence="11">
    <location>
        <begin position="18"/>
        <end position="37"/>
    </location>
</feature>
<keyword evidence="8 12" id="KW-0472">Membrane</keyword>
<feature type="region of interest" description="Disordered" evidence="11">
    <location>
        <begin position="1093"/>
        <end position="1120"/>
    </location>
</feature>
<evidence type="ECO:0000313" key="13">
    <source>
        <dbReference type="EMBL" id="KZV37046.1"/>
    </source>
</evidence>
<accession>A0A2Z7BRZ5</accession>
<evidence type="ECO:0000256" key="12">
    <source>
        <dbReference type="SAM" id="Phobius"/>
    </source>
</evidence>
<keyword evidence="5" id="KW-0256">Endoplasmic reticulum</keyword>
<feature type="compositionally biased region" description="Basic and acidic residues" evidence="11">
    <location>
        <begin position="300"/>
        <end position="309"/>
    </location>
</feature>
<keyword evidence="14" id="KW-1185">Reference proteome</keyword>
<feature type="region of interest" description="Disordered" evidence="11">
    <location>
        <begin position="18"/>
        <end position="123"/>
    </location>
</feature>
<evidence type="ECO:0000256" key="4">
    <source>
        <dbReference type="ARBA" id="ARBA00022692"/>
    </source>
</evidence>
<evidence type="ECO:0000256" key="2">
    <source>
        <dbReference type="ARBA" id="ARBA00004389"/>
    </source>
</evidence>
<comment type="similarity">
    <text evidence="9">Belongs to the plant Proton pump-interactor protein family.</text>
</comment>
<proteinExistence type="inferred from homology"/>
<feature type="region of interest" description="Disordered" evidence="11">
    <location>
        <begin position="1012"/>
        <end position="1061"/>
    </location>
</feature>
<reference evidence="13 14" key="1">
    <citation type="journal article" date="2015" name="Proc. Natl. Acad. Sci. U.S.A.">
        <title>The resurrection genome of Boea hygrometrica: A blueprint for survival of dehydration.</title>
        <authorList>
            <person name="Xiao L."/>
            <person name="Yang G."/>
            <person name="Zhang L."/>
            <person name="Yang X."/>
            <person name="Zhao S."/>
            <person name="Ji Z."/>
            <person name="Zhou Q."/>
            <person name="Hu M."/>
            <person name="Wang Y."/>
            <person name="Chen M."/>
            <person name="Xu Y."/>
            <person name="Jin H."/>
            <person name="Xiao X."/>
            <person name="Hu G."/>
            <person name="Bao F."/>
            <person name="Hu Y."/>
            <person name="Wan P."/>
            <person name="Li L."/>
            <person name="Deng X."/>
            <person name="Kuang T."/>
            <person name="Xiang C."/>
            <person name="Zhu J.K."/>
            <person name="Oliver M.J."/>
            <person name="He Y."/>
        </authorList>
    </citation>
    <scope>NUCLEOTIDE SEQUENCE [LARGE SCALE GENOMIC DNA]</scope>
    <source>
        <strain evidence="14">cv. XS01</strain>
    </source>
</reference>
<evidence type="ECO:0000256" key="9">
    <source>
        <dbReference type="ARBA" id="ARBA00038080"/>
    </source>
</evidence>
<evidence type="ECO:0000256" key="11">
    <source>
        <dbReference type="SAM" id="MobiDB-lite"/>
    </source>
</evidence>
<evidence type="ECO:0000256" key="5">
    <source>
        <dbReference type="ARBA" id="ARBA00022824"/>
    </source>
</evidence>
<feature type="transmembrane region" description="Helical" evidence="12">
    <location>
        <begin position="1129"/>
        <end position="1151"/>
    </location>
</feature>
<organism evidence="13 14">
    <name type="scientific">Dorcoceras hygrometricum</name>
    <dbReference type="NCBI Taxonomy" id="472368"/>
    <lineage>
        <taxon>Eukaryota</taxon>
        <taxon>Viridiplantae</taxon>
        <taxon>Streptophyta</taxon>
        <taxon>Embryophyta</taxon>
        <taxon>Tracheophyta</taxon>
        <taxon>Spermatophyta</taxon>
        <taxon>Magnoliopsida</taxon>
        <taxon>eudicotyledons</taxon>
        <taxon>Gunneridae</taxon>
        <taxon>Pentapetalae</taxon>
        <taxon>asterids</taxon>
        <taxon>lamiids</taxon>
        <taxon>Lamiales</taxon>
        <taxon>Gesneriaceae</taxon>
        <taxon>Didymocarpoideae</taxon>
        <taxon>Trichosporeae</taxon>
        <taxon>Loxocarpinae</taxon>
        <taxon>Dorcoceras</taxon>
    </lineage>
</organism>